<reference evidence="3" key="1">
    <citation type="submission" date="2022-09" db="EMBL/GenBank/DDBJ databases">
        <authorList>
            <person name="Yuan C."/>
            <person name="Ke Z."/>
        </authorList>
    </citation>
    <scope>NUCLEOTIDE SEQUENCE</scope>
    <source>
        <strain evidence="3">LB-8</strain>
    </source>
</reference>
<reference evidence="3" key="2">
    <citation type="submission" date="2023-04" db="EMBL/GenBank/DDBJ databases">
        <title>Paracnuella aquatica gen. nov., sp. nov., a member of the family Chitinophagaceae isolated from a hot spring.</title>
        <authorList>
            <person name="Wang C."/>
        </authorList>
    </citation>
    <scope>NUCLEOTIDE SEQUENCE</scope>
    <source>
        <strain evidence="3">LB-8</strain>
    </source>
</reference>
<evidence type="ECO:0000313" key="3">
    <source>
        <dbReference type="EMBL" id="MCU7549475.1"/>
    </source>
</evidence>
<feature type="chain" id="PRO_5040849410" evidence="1">
    <location>
        <begin position="20"/>
        <end position="293"/>
    </location>
</feature>
<dbReference type="InterPro" id="IPR045916">
    <property type="entry name" value="DUF5777"/>
</dbReference>
<feature type="domain" description="DUF5777" evidence="2">
    <location>
        <begin position="45"/>
        <end position="288"/>
    </location>
</feature>
<gene>
    <name evidence="3" type="ORF">OCK74_10140</name>
</gene>
<evidence type="ECO:0000313" key="4">
    <source>
        <dbReference type="Proteomes" id="UP001155483"/>
    </source>
</evidence>
<comment type="caution">
    <text evidence="3">The sequence shown here is derived from an EMBL/GenBank/DDBJ whole genome shotgun (WGS) entry which is preliminary data.</text>
</comment>
<dbReference type="Proteomes" id="UP001155483">
    <property type="component" value="Unassembled WGS sequence"/>
</dbReference>
<dbReference type="RefSeq" id="WP_279296919.1">
    <property type="nucleotide sequence ID" value="NZ_JAOTIF010000006.1"/>
</dbReference>
<dbReference type="EMBL" id="JAOTIF010000006">
    <property type="protein sequence ID" value="MCU7549475.1"/>
    <property type="molecule type" value="Genomic_DNA"/>
</dbReference>
<evidence type="ECO:0000259" key="2">
    <source>
        <dbReference type="Pfam" id="PF19089"/>
    </source>
</evidence>
<accession>A0A9X2XVE5</accession>
<feature type="signal peptide" evidence="1">
    <location>
        <begin position="1"/>
        <end position="19"/>
    </location>
</feature>
<keyword evidence="1" id="KW-0732">Signal</keyword>
<keyword evidence="4" id="KW-1185">Reference proteome</keyword>
<dbReference type="Pfam" id="PF19089">
    <property type="entry name" value="DUF5777"/>
    <property type="match status" value="1"/>
</dbReference>
<name>A0A9X2XVE5_9BACT</name>
<organism evidence="3 4">
    <name type="scientific">Paraflavisolibacter caeni</name>
    <dbReference type="NCBI Taxonomy" id="2982496"/>
    <lineage>
        <taxon>Bacteria</taxon>
        <taxon>Pseudomonadati</taxon>
        <taxon>Bacteroidota</taxon>
        <taxon>Chitinophagia</taxon>
        <taxon>Chitinophagales</taxon>
        <taxon>Chitinophagaceae</taxon>
        <taxon>Paraflavisolibacter</taxon>
    </lineage>
</organism>
<sequence>MTKNIITCLILLINSVAFSQDTTLLKQLEDSMPQQLHQDVSAGTFKATQIINTPTVESPGKNGLQFLIMHRFGRINEGAYALWGLDNATIRFGLDYGISNRFSIGVGRSSLDKTYDGSFKWKMLQQTKGRMPLTASLYGLMTYTTLKYDDKPYLTSKHRIAYVTQLLMARKFSSRLSFQLSPSWIHFNLVPTPEDQNDLFALGIGGRMKITKRTSFNAEYNYLPTGQISSTIVHHSVSFGFDIETGGHVFQLVFTNSEGMIGPYYLAKTSGSWGDGDIFFGFNISRAFSFKKR</sequence>
<protein>
    <submittedName>
        <fullName evidence="3">DUF5777 family beta-barrel protein</fullName>
    </submittedName>
</protein>
<proteinExistence type="predicted"/>
<dbReference type="AlphaFoldDB" id="A0A9X2XVE5"/>
<dbReference type="SUPFAM" id="SSF56935">
    <property type="entry name" value="Porins"/>
    <property type="match status" value="1"/>
</dbReference>
<evidence type="ECO:0000256" key="1">
    <source>
        <dbReference type="SAM" id="SignalP"/>
    </source>
</evidence>